<reference evidence="2 3" key="1">
    <citation type="submission" date="2007-03" db="EMBL/GenBank/DDBJ databases">
        <authorList>
            <person name="Stal L."/>
            <person name="Ferriera S."/>
            <person name="Johnson J."/>
            <person name="Kravitz S."/>
            <person name="Beeson K."/>
            <person name="Sutton G."/>
            <person name="Rogers Y.-H."/>
            <person name="Friedman R."/>
            <person name="Frazier M."/>
            <person name="Venter J.C."/>
        </authorList>
    </citation>
    <scope>NUCLEOTIDE SEQUENCE [LARGE SCALE GENOMIC DNA]</scope>
    <source>
        <strain evidence="2 3">CCY0110</strain>
    </source>
</reference>
<dbReference type="OrthoDB" id="437233at2"/>
<dbReference type="Gene3D" id="3.90.640.10">
    <property type="entry name" value="Actin, Chain A, domain 4"/>
    <property type="match status" value="1"/>
</dbReference>
<gene>
    <name evidence="2" type="ORF">CY0110_10487</name>
</gene>
<protein>
    <submittedName>
        <fullName evidence="2">Uncharacterized protein</fullName>
    </submittedName>
</protein>
<dbReference type="Proteomes" id="UP000003781">
    <property type="component" value="Unassembled WGS sequence"/>
</dbReference>
<evidence type="ECO:0000313" key="3">
    <source>
        <dbReference type="Proteomes" id="UP000003781"/>
    </source>
</evidence>
<evidence type="ECO:0000313" key="2">
    <source>
        <dbReference type="EMBL" id="EAZ94296.1"/>
    </source>
</evidence>
<name>A3IH54_9CHRO</name>
<comment type="caution">
    <text evidence="2">The sequence shown here is derived from an EMBL/GenBank/DDBJ whole genome shotgun (WGS) entry which is preliminary data.</text>
</comment>
<dbReference type="EMBL" id="AAXW01000001">
    <property type="protein sequence ID" value="EAZ94296.1"/>
    <property type="molecule type" value="Genomic_DNA"/>
</dbReference>
<evidence type="ECO:0000256" key="1">
    <source>
        <dbReference type="SAM" id="Coils"/>
    </source>
</evidence>
<dbReference type="Gene3D" id="3.30.420.40">
    <property type="match status" value="2"/>
</dbReference>
<organism evidence="2 3">
    <name type="scientific">Crocosphaera chwakensis CCY0110</name>
    <dbReference type="NCBI Taxonomy" id="391612"/>
    <lineage>
        <taxon>Bacteria</taxon>
        <taxon>Bacillati</taxon>
        <taxon>Cyanobacteriota</taxon>
        <taxon>Cyanophyceae</taxon>
        <taxon>Oscillatoriophycideae</taxon>
        <taxon>Chroococcales</taxon>
        <taxon>Aphanothecaceae</taxon>
        <taxon>Crocosphaera</taxon>
        <taxon>Crocosphaera chwakensis</taxon>
    </lineage>
</organism>
<dbReference type="eggNOG" id="COG0443">
    <property type="taxonomic scope" value="Bacteria"/>
</dbReference>
<sequence>MTVQDNVQSLISQLEQILWQDKLKEHPEVSLLLERIRHHLLKSQSTLENNYDIYAERLSEIILNRVDDEISDRILQKELRQLQDQKEVLLQDIATLKQQKQAILSNLFQELSTDKKLSAPSENNVDINHLTNSVDTFFQPLLEELNIYSDSLQEGIERMYRLGQQGETKFLAYLNRLQEKLELFLQQEEETNKKTMLSDNWYLGFDITNNQIEGYLFTYQTRDDSLEQIKYYSLSELVDLCRFNLFEHDNILENIKENLTALDRVFNNSSVKIDQKIAIKSLIERIKSIVFICPSKWNERDRNIIEEIVLKTLNISESKEFIWIPRPMALTLSSFSRNSSDQGLLTCVINLTETMTELSIVDLSQGLSGIITQQLFYGTQEIDQDILCHLIYPQWYEKITLNFSPFPQPFPTPGMAEITKRKTFKQYLENNSLGKAFIEAAQLTRLILQEQEAFTSTLIQKSWSVHRQEMIDKVINPWLKILQEKLKVLFSQGQYSPDSIDQIILAGAEINTLNYVLIHWFNNRFPNATVLVAEKQVKDGQILTGLKVLLNNKS</sequence>
<dbReference type="AlphaFoldDB" id="A3IH54"/>
<dbReference type="RefSeq" id="WP_008272637.1">
    <property type="nucleotide sequence ID" value="NZ_AAXW01000001.1"/>
</dbReference>
<keyword evidence="3" id="KW-1185">Reference proteome</keyword>
<feature type="coiled-coil region" evidence="1">
    <location>
        <begin position="72"/>
        <end position="99"/>
    </location>
</feature>
<proteinExistence type="predicted"/>
<accession>A3IH54</accession>
<keyword evidence="1" id="KW-0175">Coiled coil</keyword>